<dbReference type="GO" id="GO:0016020">
    <property type="term" value="C:membrane"/>
    <property type="evidence" value="ECO:0007669"/>
    <property type="project" value="UniProtKB-SubCell"/>
</dbReference>
<dbReference type="GO" id="GO:0022857">
    <property type="term" value="F:transmembrane transporter activity"/>
    <property type="evidence" value="ECO:0007669"/>
    <property type="project" value="InterPro"/>
</dbReference>
<evidence type="ECO:0000256" key="2">
    <source>
        <dbReference type="ARBA" id="ARBA00022692"/>
    </source>
</evidence>
<dbReference type="InterPro" id="IPR005828">
    <property type="entry name" value="MFS_sugar_transport-like"/>
</dbReference>
<organism evidence="5 6">
    <name type="scientific">Penicillium italicum</name>
    <name type="common">Blue mold</name>
    <dbReference type="NCBI Taxonomy" id="40296"/>
    <lineage>
        <taxon>Eukaryota</taxon>
        <taxon>Fungi</taxon>
        <taxon>Dikarya</taxon>
        <taxon>Ascomycota</taxon>
        <taxon>Pezizomycotina</taxon>
        <taxon>Eurotiomycetes</taxon>
        <taxon>Eurotiomycetidae</taxon>
        <taxon>Eurotiales</taxon>
        <taxon>Aspergillaceae</taxon>
        <taxon>Penicillium</taxon>
    </lineage>
</organism>
<protein>
    <submittedName>
        <fullName evidence="5">General substrate transporter</fullName>
    </submittedName>
</protein>
<dbReference type="Proteomes" id="UP000030104">
    <property type="component" value="Unassembled WGS sequence"/>
</dbReference>
<comment type="caution">
    <text evidence="5">The sequence shown here is derived from an EMBL/GenBank/DDBJ whole genome shotgun (WGS) entry which is preliminary data.</text>
</comment>
<keyword evidence="6" id="KW-1185">Reference proteome</keyword>
<proteinExistence type="predicted"/>
<dbReference type="Gene3D" id="1.10.286.90">
    <property type="entry name" value="MFS transporter, transmembrane helix TM10b"/>
    <property type="match status" value="1"/>
</dbReference>
<dbReference type="HOGENOM" id="CLU_1704834_0_0_1"/>
<evidence type="ECO:0000256" key="4">
    <source>
        <dbReference type="ARBA" id="ARBA00023136"/>
    </source>
</evidence>
<accession>A0A0A2KPZ1</accession>
<sequence>MTFSLPARSTESVPSFDLVLFLLPNCLWPRYTWPGNRWNLGSSVNLAIGSCESRESWQSPLHIWCLHWIGPFTLTLGEFRDVVYVAHSSFVALRPSAESLVLHLAQSLHFALPESPRWLCKQGKWDEAREILTFLHNEPSDFEEIAQQLEDITA</sequence>
<gene>
    <name evidence="5" type="ORF">PITC_078430</name>
</gene>
<name>A0A0A2KPZ1_PENIT</name>
<dbReference type="EMBL" id="JQGA01001173">
    <property type="protein sequence ID" value="KGO69018.1"/>
    <property type="molecule type" value="Genomic_DNA"/>
</dbReference>
<evidence type="ECO:0000313" key="5">
    <source>
        <dbReference type="EMBL" id="KGO69018.1"/>
    </source>
</evidence>
<keyword evidence="4" id="KW-0472">Membrane</keyword>
<keyword evidence="2" id="KW-0812">Transmembrane</keyword>
<evidence type="ECO:0000256" key="1">
    <source>
        <dbReference type="ARBA" id="ARBA00004370"/>
    </source>
</evidence>
<evidence type="ECO:0000313" key="6">
    <source>
        <dbReference type="Proteomes" id="UP000030104"/>
    </source>
</evidence>
<comment type="subcellular location">
    <subcellularLocation>
        <location evidence="1">Membrane</location>
    </subcellularLocation>
</comment>
<dbReference type="AlphaFoldDB" id="A0A0A2KPZ1"/>
<dbReference type="Pfam" id="PF00083">
    <property type="entry name" value="Sugar_tr"/>
    <property type="match status" value="1"/>
</dbReference>
<reference evidence="5 6" key="1">
    <citation type="journal article" date="2015" name="Mol. Plant Microbe Interact.">
        <title>Genome, transcriptome, and functional analyses of Penicillium expansum provide new insights into secondary metabolism and pathogenicity.</title>
        <authorList>
            <person name="Ballester A.R."/>
            <person name="Marcet-Houben M."/>
            <person name="Levin E."/>
            <person name="Sela N."/>
            <person name="Selma-Lazaro C."/>
            <person name="Carmona L."/>
            <person name="Wisniewski M."/>
            <person name="Droby S."/>
            <person name="Gonzalez-Candelas L."/>
            <person name="Gabaldon T."/>
        </authorList>
    </citation>
    <scope>NUCLEOTIDE SEQUENCE [LARGE SCALE GENOMIC DNA]</scope>
    <source>
        <strain evidence="5 6">PHI-1</strain>
    </source>
</reference>
<keyword evidence="3" id="KW-1133">Transmembrane helix</keyword>
<evidence type="ECO:0000256" key="3">
    <source>
        <dbReference type="ARBA" id="ARBA00022989"/>
    </source>
</evidence>
<dbReference type="OrthoDB" id="6612291at2759"/>